<proteinExistence type="predicted"/>
<dbReference type="HOGENOM" id="CLU_083800_0_0_2"/>
<reference evidence="1 2" key="1">
    <citation type="submission" date="2010-05" db="EMBL/GenBank/DDBJ databases">
        <title>Complete sequence of Methanococcus voltae A3.</title>
        <authorList>
            <consortium name="US DOE Joint Genome Institute"/>
            <person name="Lucas S."/>
            <person name="Copeland A."/>
            <person name="Lapidus A."/>
            <person name="Cheng J.-F."/>
            <person name="Bruce D."/>
            <person name="Goodwin L."/>
            <person name="Pitluck S."/>
            <person name="Lowry S."/>
            <person name="Clum A."/>
            <person name="Land M."/>
            <person name="Hauser L."/>
            <person name="Kyrpides N."/>
            <person name="Mikhailova N."/>
            <person name="Whitman W.B."/>
            <person name="Woyke T."/>
        </authorList>
    </citation>
    <scope>NUCLEOTIDE SEQUENCE [LARGE SCALE GENOMIC DNA]</scope>
    <source>
        <strain evidence="2">ATCC BAA-1334 / A3</strain>
    </source>
</reference>
<dbReference type="AlphaFoldDB" id="D7DQM6"/>
<sequence length="225" mass="26141">MKPKDSLNKDVIAEFTLNKSFNTYRGKIVKCDFNGLMEGAVMLNKKNHYYFYPLNALHMIKPLKNMPTNIIPKTSLPTNPKNIHPKEALSRIIGRTLKVTYKNPKTSYLGRLLGFSRGVFSWTLLMEIYGETVILVNPDYISYYGTVWRLPKNNSPYKKPTLMNLTKTTQYLKKCLLDDVNLEIEHPRINIENKVFIYPHGIVSKDEYLYSIIKTHLKEHGLNIK</sequence>
<dbReference type="OrthoDB" id="59181at2157"/>
<evidence type="ECO:0000313" key="2">
    <source>
        <dbReference type="Proteomes" id="UP000007722"/>
    </source>
</evidence>
<dbReference type="eggNOG" id="arCOG05029">
    <property type="taxonomic scope" value="Archaea"/>
</dbReference>
<dbReference type="Proteomes" id="UP000007722">
    <property type="component" value="Chromosome"/>
</dbReference>
<dbReference type="FunCoup" id="D7DQM6">
    <property type="interactions" value="6"/>
</dbReference>
<evidence type="ECO:0000313" key="1">
    <source>
        <dbReference type="EMBL" id="ADI37153.1"/>
    </source>
</evidence>
<protein>
    <submittedName>
        <fullName evidence="1">Uncharacterized protein</fullName>
    </submittedName>
</protein>
<dbReference type="KEGG" id="mvo:Mvol_1498"/>
<name>D7DQM6_METV3</name>
<dbReference type="InParanoid" id="D7DQM6"/>
<dbReference type="EMBL" id="CP002057">
    <property type="protein sequence ID" value="ADI37153.1"/>
    <property type="molecule type" value="Genomic_DNA"/>
</dbReference>
<organism evidence="1 2">
    <name type="scientific">Methanococcus voltae (strain ATCC BAA-1334 / A3)</name>
    <dbReference type="NCBI Taxonomy" id="456320"/>
    <lineage>
        <taxon>Archaea</taxon>
        <taxon>Methanobacteriati</taxon>
        <taxon>Methanobacteriota</taxon>
        <taxon>Methanomada group</taxon>
        <taxon>Methanococci</taxon>
        <taxon>Methanococcales</taxon>
        <taxon>Methanococcaceae</taxon>
        <taxon>Methanococcus</taxon>
    </lineage>
</organism>
<accession>D7DQM6</accession>
<keyword evidence="2" id="KW-1185">Reference proteome</keyword>
<gene>
    <name evidence="1" type="ordered locus">Mvol_1498</name>
</gene>